<gene>
    <name evidence="2" type="ORF">OESDEN_19724</name>
</gene>
<proteinExistence type="predicted"/>
<keyword evidence="1" id="KW-0812">Transmembrane</keyword>
<protein>
    <submittedName>
        <fullName evidence="2">Uncharacterized protein</fullName>
    </submittedName>
</protein>
<evidence type="ECO:0000313" key="2">
    <source>
        <dbReference type="EMBL" id="KHJ80599.1"/>
    </source>
</evidence>
<name>A0A0B1S6Q0_OESDE</name>
<organism evidence="2 3">
    <name type="scientific">Oesophagostomum dentatum</name>
    <name type="common">Nodular worm</name>
    <dbReference type="NCBI Taxonomy" id="61180"/>
    <lineage>
        <taxon>Eukaryota</taxon>
        <taxon>Metazoa</taxon>
        <taxon>Ecdysozoa</taxon>
        <taxon>Nematoda</taxon>
        <taxon>Chromadorea</taxon>
        <taxon>Rhabditida</taxon>
        <taxon>Rhabditina</taxon>
        <taxon>Rhabditomorpha</taxon>
        <taxon>Strongyloidea</taxon>
        <taxon>Strongylidae</taxon>
        <taxon>Oesophagostomum</taxon>
    </lineage>
</organism>
<keyword evidence="3" id="KW-1185">Reference proteome</keyword>
<evidence type="ECO:0000256" key="1">
    <source>
        <dbReference type="SAM" id="Phobius"/>
    </source>
</evidence>
<evidence type="ECO:0000313" key="3">
    <source>
        <dbReference type="Proteomes" id="UP000053660"/>
    </source>
</evidence>
<dbReference type="AlphaFoldDB" id="A0A0B1S6Q0"/>
<dbReference type="EMBL" id="KN600199">
    <property type="protein sequence ID" value="KHJ80599.1"/>
    <property type="molecule type" value="Genomic_DNA"/>
</dbReference>
<reference evidence="2 3" key="1">
    <citation type="submission" date="2014-03" db="EMBL/GenBank/DDBJ databases">
        <title>Draft genome of the hookworm Oesophagostomum dentatum.</title>
        <authorList>
            <person name="Mitreva M."/>
        </authorList>
    </citation>
    <scope>NUCLEOTIDE SEQUENCE [LARGE SCALE GENOMIC DNA]</scope>
    <source>
        <strain evidence="2 3">OD-Hann</strain>
    </source>
</reference>
<dbReference type="Proteomes" id="UP000053660">
    <property type="component" value="Unassembled WGS sequence"/>
</dbReference>
<keyword evidence="1" id="KW-0472">Membrane</keyword>
<keyword evidence="1" id="KW-1133">Transmembrane helix</keyword>
<feature type="transmembrane region" description="Helical" evidence="1">
    <location>
        <begin position="27"/>
        <end position="46"/>
    </location>
</feature>
<accession>A0A0B1S6Q0</accession>
<sequence>MDCIYSRATRADSLEEGAEACQSMNFVRLYVLLIAVLMACFTANVAEARKWRFGKLKNILKKIPLKISYSRSFK</sequence>